<dbReference type="Ensembl" id="ENSOTST00005143368.1">
    <property type="protein sequence ID" value="ENSOTSP00005148374.1"/>
    <property type="gene ID" value="ENSOTSG00005066298.1"/>
</dbReference>
<protein>
    <recommendedName>
        <fullName evidence="3">Transposase</fullName>
    </recommendedName>
</protein>
<dbReference type="PANTHER" id="PTHR23022:SF135">
    <property type="entry name" value="SI:DKEY-77F5.3"/>
    <property type="match status" value="1"/>
</dbReference>
<sequence>MVTDRASEFHIGDGRTFQKENHLYQTDKKAHDSLLGVCQKAPEGQTMRKRILWSDDTKIELFGLNAKRHVWRKPSTTPPVNHGGGSIMLWGCFSAAGTGRLVRIKGKMNGSKYREILDENLLQNAQYLRLGRRFTFQQDDDPKHTAKTMQ</sequence>
<dbReference type="AlphaFoldDB" id="A0AAZ3S5H8"/>
<dbReference type="InterPro" id="IPR052338">
    <property type="entry name" value="Transposase_5"/>
</dbReference>
<dbReference type="Proteomes" id="UP000694402">
    <property type="component" value="Unassembled WGS sequence"/>
</dbReference>
<dbReference type="GO" id="GO:0003676">
    <property type="term" value="F:nucleic acid binding"/>
    <property type="evidence" value="ECO:0007669"/>
    <property type="project" value="InterPro"/>
</dbReference>
<dbReference type="InterPro" id="IPR036397">
    <property type="entry name" value="RNaseH_sf"/>
</dbReference>
<reference evidence="1" key="2">
    <citation type="submission" date="2025-08" db="UniProtKB">
        <authorList>
            <consortium name="Ensembl"/>
        </authorList>
    </citation>
    <scope>IDENTIFICATION</scope>
</reference>
<dbReference type="Gene3D" id="3.30.420.10">
    <property type="entry name" value="Ribonuclease H-like superfamily/Ribonuclease H"/>
    <property type="match status" value="1"/>
</dbReference>
<name>A0AAZ3S5H8_ONCTS</name>
<evidence type="ECO:0008006" key="3">
    <source>
        <dbReference type="Google" id="ProtNLM"/>
    </source>
</evidence>
<reference evidence="2" key="1">
    <citation type="journal article" date="2018" name="PLoS ONE">
        <title>Chinook salmon (Oncorhynchus tshawytscha) genome and transcriptome.</title>
        <authorList>
            <person name="Christensen K.A."/>
            <person name="Leong J.S."/>
            <person name="Sakhrani D."/>
            <person name="Biagi C.A."/>
            <person name="Minkley D.R."/>
            <person name="Withler R.E."/>
            <person name="Rondeau E.B."/>
            <person name="Koop B.F."/>
            <person name="Devlin R.H."/>
        </authorList>
    </citation>
    <scope>NUCLEOTIDE SEQUENCE [LARGE SCALE GENOMIC DNA]</scope>
</reference>
<keyword evidence="2" id="KW-1185">Reference proteome</keyword>
<dbReference type="GeneTree" id="ENSGT01120000271870"/>
<reference evidence="1" key="3">
    <citation type="submission" date="2025-09" db="UniProtKB">
        <authorList>
            <consortium name="Ensembl"/>
        </authorList>
    </citation>
    <scope>IDENTIFICATION</scope>
</reference>
<evidence type="ECO:0000313" key="2">
    <source>
        <dbReference type="Proteomes" id="UP000694402"/>
    </source>
</evidence>
<proteinExistence type="predicted"/>
<accession>A0AAZ3S5H8</accession>
<evidence type="ECO:0000313" key="1">
    <source>
        <dbReference type="Ensembl" id="ENSOTSP00005148374.1"/>
    </source>
</evidence>
<organism evidence="1 2">
    <name type="scientific">Oncorhynchus tshawytscha</name>
    <name type="common">Chinook salmon</name>
    <name type="synonym">Salmo tshawytscha</name>
    <dbReference type="NCBI Taxonomy" id="74940"/>
    <lineage>
        <taxon>Eukaryota</taxon>
        <taxon>Metazoa</taxon>
        <taxon>Chordata</taxon>
        <taxon>Craniata</taxon>
        <taxon>Vertebrata</taxon>
        <taxon>Euteleostomi</taxon>
        <taxon>Actinopterygii</taxon>
        <taxon>Neopterygii</taxon>
        <taxon>Teleostei</taxon>
        <taxon>Protacanthopterygii</taxon>
        <taxon>Salmoniformes</taxon>
        <taxon>Salmonidae</taxon>
        <taxon>Salmoninae</taxon>
        <taxon>Oncorhynchus</taxon>
    </lineage>
</organism>
<dbReference type="PANTHER" id="PTHR23022">
    <property type="entry name" value="TRANSPOSABLE ELEMENT-RELATED"/>
    <property type="match status" value="1"/>
</dbReference>